<dbReference type="RefSeq" id="WP_155308627.1">
    <property type="nucleotide sequence ID" value="NZ_AP021879.1"/>
</dbReference>
<dbReference type="EMBL" id="AP021879">
    <property type="protein sequence ID" value="BBO87139.1"/>
    <property type="molecule type" value="Genomic_DNA"/>
</dbReference>
<protein>
    <submittedName>
        <fullName evidence="1">Uncharacterized protein</fullName>
    </submittedName>
</protein>
<sequence length="220" mass="25969">MQKIEIIIQGSITELSILSVPDDHQLDLEGFSRGWIENFNGKKVFRPPYTIEKVWHEIIFDSADFDPKKWGTKEYEIIGTSFSNMNELCKAFNDERFGPDITIYANDKEIDLTKYRINFKFDNFNKFQIKSSKLFLISAINWEGEYSIKFTTNDTFNIQKLLFLYSYLGAYGMILKNVYYDDEIINFNDNYEITGIVEYLNLQYFNPPLLLRESPIVALW</sequence>
<organism evidence="1 2">
    <name type="scientific">Desulfosarcina ovata subsp. ovata</name>
    <dbReference type="NCBI Taxonomy" id="2752305"/>
    <lineage>
        <taxon>Bacteria</taxon>
        <taxon>Pseudomonadati</taxon>
        <taxon>Thermodesulfobacteriota</taxon>
        <taxon>Desulfobacteria</taxon>
        <taxon>Desulfobacterales</taxon>
        <taxon>Desulfosarcinaceae</taxon>
        <taxon>Desulfosarcina</taxon>
    </lineage>
</organism>
<gene>
    <name evidence="1" type="ORF">DSCOOX_03190</name>
</gene>
<reference evidence="1 2" key="1">
    <citation type="submission" date="2019-11" db="EMBL/GenBank/DDBJ databases">
        <title>Comparative genomics of hydrocarbon-degrading Desulfosarcina strains.</title>
        <authorList>
            <person name="Watanabe M."/>
            <person name="Kojima H."/>
            <person name="Fukui M."/>
        </authorList>
    </citation>
    <scope>NUCLEOTIDE SEQUENCE [LARGE SCALE GENOMIC DNA]</scope>
    <source>
        <strain evidence="2">oXyS1</strain>
    </source>
</reference>
<keyword evidence="2" id="KW-1185">Reference proteome</keyword>
<evidence type="ECO:0000313" key="2">
    <source>
        <dbReference type="Proteomes" id="UP000422108"/>
    </source>
</evidence>
<name>A0A5K8A3M6_9BACT</name>
<dbReference type="AlphaFoldDB" id="A0A5K8A3M6"/>
<accession>A0A5K8A3M6</accession>
<proteinExistence type="predicted"/>
<dbReference type="Proteomes" id="UP000422108">
    <property type="component" value="Chromosome"/>
</dbReference>
<evidence type="ECO:0000313" key="1">
    <source>
        <dbReference type="EMBL" id="BBO87139.1"/>
    </source>
</evidence>